<protein>
    <recommendedName>
        <fullName evidence="4">Putative zinc-finger domain-containing protein</fullName>
    </recommendedName>
</protein>
<dbReference type="EMBL" id="QDGZ01000001">
    <property type="protein sequence ID" value="PVG84298.1"/>
    <property type="molecule type" value="Genomic_DNA"/>
</dbReference>
<dbReference type="Pfam" id="PF13490">
    <property type="entry name" value="zf-HC2"/>
    <property type="match status" value="1"/>
</dbReference>
<keyword evidence="6" id="KW-1185">Reference proteome</keyword>
<keyword evidence="1" id="KW-0805">Transcription regulation</keyword>
<evidence type="ECO:0000256" key="1">
    <source>
        <dbReference type="ARBA" id="ARBA00023015"/>
    </source>
</evidence>
<feature type="transmembrane region" description="Helical" evidence="3">
    <location>
        <begin position="180"/>
        <end position="199"/>
    </location>
</feature>
<reference evidence="5 6" key="1">
    <citation type="submission" date="2018-04" db="EMBL/GenBank/DDBJ databases">
        <title>Genome of Nocardioides gansuensis WSJ-1.</title>
        <authorList>
            <person name="Wu S."/>
            <person name="Wang G."/>
        </authorList>
    </citation>
    <scope>NUCLEOTIDE SEQUENCE [LARGE SCALE GENOMIC DNA]</scope>
    <source>
        <strain evidence="5 6">WSJ-1</strain>
    </source>
</reference>
<accession>A0A2T8FEZ6</accession>
<sequence>MNTWHAQPADLAAYVAGEQDPVLAASLEAHLVRCADCRASLARAGAGERRGSADTERRWAALTEVVDAPSQHHLARLGVSTRPLLGAWLAAVLGLIAVPLVLTMVAGTRLESMVLALAPIAPAVAVVLAYRDSADPAGEISLAAPRAGLRAVSARALVVGAGALPLGVGAALVAGFPVHLALSWLLPGLALSALVLLAGTTRLDPAWVLAVLGSAWALVVGLPGASRRIPAREMAELLATQPVQLTALAVAVLALGLTFTRRERVAYRRSA</sequence>
<feature type="transmembrane region" description="Helical" evidence="3">
    <location>
        <begin position="237"/>
        <end position="259"/>
    </location>
</feature>
<evidence type="ECO:0000256" key="2">
    <source>
        <dbReference type="ARBA" id="ARBA00023163"/>
    </source>
</evidence>
<name>A0A2T8FEZ6_9ACTN</name>
<comment type="caution">
    <text evidence="5">The sequence shown here is derived from an EMBL/GenBank/DDBJ whole genome shotgun (WGS) entry which is preliminary data.</text>
</comment>
<gene>
    <name evidence="5" type="ORF">DDE18_01310</name>
</gene>
<dbReference type="InterPro" id="IPR027383">
    <property type="entry name" value="Znf_put"/>
</dbReference>
<keyword evidence="3" id="KW-0812">Transmembrane</keyword>
<feature type="transmembrane region" description="Helical" evidence="3">
    <location>
        <begin position="112"/>
        <end position="131"/>
    </location>
</feature>
<feature type="domain" description="Putative zinc-finger" evidence="4">
    <location>
        <begin position="11"/>
        <end position="38"/>
    </location>
</feature>
<keyword evidence="2" id="KW-0804">Transcription</keyword>
<feature type="transmembrane region" description="Helical" evidence="3">
    <location>
        <begin position="206"/>
        <end position="225"/>
    </location>
</feature>
<dbReference type="RefSeq" id="WP_116570429.1">
    <property type="nucleotide sequence ID" value="NZ_QDGZ01000001.1"/>
</dbReference>
<dbReference type="Gene3D" id="1.10.10.1320">
    <property type="entry name" value="Anti-sigma factor, zinc-finger domain"/>
    <property type="match status" value="1"/>
</dbReference>
<keyword evidence="3" id="KW-0472">Membrane</keyword>
<organism evidence="5 6">
    <name type="scientific">Nocardioides gansuensis</name>
    <dbReference type="NCBI Taxonomy" id="2138300"/>
    <lineage>
        <taxon>Bacteria</taxon>
        <taxon>Bacillati</taxon>
        <taxon>Actinomycetota</taxon>
        <taxon>Actinomycetes</taxon>
        <taxon>Propionibacteriales</taxon>
        <taxon>Nocardioidaceae</taxon>
        <taxon>Nocardioides</taxon>
    </lineage>
</organism>
<evidence type="ECO:0000256" key="3">
    <source>
        <dbReference type="SAM" id="Phobius"/>
    </source>
</evidence>
<feature type="transmembrane region" description="Helical" evidence="3">
    <location>
        <begin position="84"/>
        <end position="106"/>
    </location>
</feature>
<evidence type="ECO:0000259" key="4">
    <source>
        <dbReference type="Pfam" id="PF13490"/>
    </source>
</evidence>
<dbReference type="InterPro" id="IPR041916">
    <property type="entry name" value="Anti_sigma_zinc_sf"/>
</dbReference>
<feature type="transmembrane region" description="Helical" evidence="3">
    <location>
        <begin position="152"/>
        <end position="174"/>
    </location>
</feature>
<keyword evidence="3" id="KW-1133">Transmembrane helix</keyword>
<proteinExistence type="predicted"/>
<evidence type="ECO:0000313" key="6">
    <source>
        <dbReference type="Proteomes" id="UP000246018"/>
    </source>
</evidence>
<dbReference type="AlphaFoldDB" id="A0A2T8FEZ6"/>
<evidence type="ECO:0000313" key="5">
    <source>
        <dbReference type="EMBL" id="PVG84298.1"/>
    </source>
</evidence>
<dbReference type="OrthoDB" id="3822520at2"/>
<dbReference type="Proteomes" id="UP000246018">
    <property type="component" value="Unassembled WGS sequence"/>
</dbReference>